<name>A0ABW0H5D9_9HYPH</name>
<dbReference type="RefSeq" id="WP_377006474.1">
    <property type="nucleotide sequence ID" value="NZ_JBHSLV010000007.1"/>
</dbReference>
<evidence type="ECO:0000313" key="5">
    <source>
        <dbReference type="EMBL" id="MFC5391666.1"/>
    </source>
</evidence>
<dbReference type="PROSITE" id="PS51898">
    <property type="entry name" value="TYR_RECOMBINASE"/>
    <property type="match status" value="1"/>
</dbReference>
<evidence type="ECO:0000256" key="3">
    <source>
        <dbReference type="SAM" id="Coils"/>
    </source>
</evidence>
<evidence type="ECO:0000313" key="6">
    <source>
        <dbReference type="Proteomes" id="UP001596104"/>
    </source>
</evidence>
<dbReference type="Pfam" id="PF00589">
    <property type="entry name" value="Phage_integrase"/>
    <property type="match status" value="1"/>
</dbReference>
<protein>
    <submittedName>
        <fullName evidence="5">Tyrosine-type recombinase/integrase</fullName>
    </submittedName>
</protein>
<keyword evidence="3" id="KW-0175">Coiled coil</keyword>
<dbReference type="PANTHER" id="PTHR30349:SF64">
    <property type="entry name" value="PROPHAGE INTEGRASE INTD-RELATED"/>
    <property type="match status" value="1"/>
</dbReference>
<dbReference type="Gene3D" id="1.10.443.10">
    <property type="entry name" value="Intergrase catalytic core"/>
    <property type="match status" value="1"/>
</dbReference>
<sequence length="381" mass="43630">MSVYKPKGRDTYVIDFQCGGRRFCISTTATAKRAAEQIEAAERERAKQQIAAERAAAAAFRGEAPLTLKAAADRYWNEAGRHHANSDTTWTDLLRVIGHFGAERRLDTITDPDVTAFVAWRRGQTVKGRKTLKDGSPAPLLAPATVNRSTVDILRKLFTHARRKWKIVFASQPDWTAHRLEERGELVREIKGGAQEAAIGEKLRDGYRALWRFALASGLRLAECFLRWDQIDWEADTITVIQKGGRTHVVPLSREEKAILATCRGHHDEWVFCYVALRTRDGRERGKRYPVTYEDMKTQWRRHVKGKLSLDLRFHDNRHTRATRLLRETGNLKIVQRLLGHADIDTTSRFYAHVTLDDVRAALDRDTKSRQKSRRKSRVGP</sequence>
<keyword evidence="2" id="KW-0233">DNA recombination</keyword>
<dbReference type="InterPro" id="IPR011010">
    <property type="entry name" value="DNA_brk_join_enz"/>
</dbReference>
<dbReference type="Proteomes" id="UP001596104">
    <property type="component" value="Unassembled WGS sequence"/>
</dbReference>
<dbReference type="EMBL" id="JBHSLV010000007">
    <property type="protein sequence ID" value="MFC5391666.1"/>
    <property type="molecule type" value="Genomic_DNA"/>
</dbReference>
<evidence type="ECO:0000256" key="1">
    <source>
        <dbReference type="ARBA" id="ARBA00022908"/>
    </source>
</evidence>
<gene>
    <name evidence="5" type="ORF">ACFPPC_03310</name>
</gene>
<reference evidence="6" key="1">
    <citation type="journal article" date="2019" name="Int. J. Syst. Evol. Microbiol.">
        <title>The Global Catalogue of Microorganisms (GCM) 10K type strain sequencing project: providing services to taxonomists for standard genome sequencing and annotation.</title>
        <authorList>
            <consortium name="The Broad Institute Genomics Platform"/>
            <consortium name="The Broad Institute Genome Sequencing Center for Infectious Disease"/>
            <person name="Wu L."/>
            <person name="Ma J."/>
        </authorList>
    </citation>
    <scope>NUCLEOTIDE SEQUENCE [LARGE SCALE GENOMIC DNA]</scope>
    <source>
        <strain evidence="6">CGMCC 1.16326</strain>
    </source>
</reference>
<dbReference type="PANTHER" id="PTHR30349">
    <property type="entry name" value="PHAGE INTEGRASE-RELATED"/>
    <property type="match status" value="1"/>
</dbReference>
<feature type="domain" description="Tyr recombinase" evidence="4">
    <location>
        <begin position="185"/>
        <end position="364"/>
    </location>
</feature>
<dbReference type="InterPro" id="IPR002104">
    <property type="entry name" value="Integrase_catalytic"/>
</dbReference>
<keyword evidence="6" id="KW-1185">Reference proteome</keyword>
<dbReference type="CDD" id="cd00796">
    <property type="entry name" value="INT_Rci_Hp1_C"/>
    <property type="match status" value="1"/>
</dbReference>
<feature type="coiled-coil region" evidence="3">
    <location>
        <begin position="24"/>
        <end position="58"/>
    </location>
</feature>
<comment type="caution">
    <text evidence="5">The sequence shown here is derived from an EMBL/GenBank/DDBJ whole genome shotgun (WGS) entry which is preliminary data.</text>
</comment>
<dbReference type="InterPro" id="IPR050090">
    <property type="entry name" value="Tyrosine_recombinase_XerCD"/>
</dbReference>
<evidence type="ECO:0000256" key="2">
    <source>
        <dbReference type="ARBA" id="ARBA00023172"/>
    </source>
</evidence>
<organism evidence="5 6">
    <name type="scientific">Bosea vestrisii</name>
    <dbReference type="NCBI Taxonomy" id="151416"/>
    <lineage>
        <taxon>Bacteria</taxon>
        <taxon>Pseudomonadati</taxon>
        <taxon>Pseudomonadota</taxon>
        <taxon>Alphaproteobacteria</taxon>
        <taxon>Hyphomicrobiales</taxon>
        <taxon>Boseaceae</taxon>
        <taxon>Bosea</taxon>
    </lineage>
</organism>
<accession>A0ABW0H5D9</accession>
<keyword evidence="1" id="KW-0229">DNA integration</keyword>
<evidence type="ECO:0000259" key="4">
    <source>
        <dbReference type="PROSITE" id="PS51898"/>
    </source>
</evidence>
<dbReference type="InterPro" id="IPR013762">
    <property type="entry name" value="Integrase-like_cat_sf"/>
</dbReference>
<dbReference type="SUPFAM" id="SSF56349">
    <property type="entry name" value="DNA breaking-rejoining enzymes"/>
    <property type="match status" value="1"/>
</dbReference>
<proteinExistence type="predicted"/>